<keyword evidence="2 10" id="KW-0597">Phosphoprotein</keyword>
<feature type="transmembrane region" description="Helical" evidence="10">
    <location>
        <begin position="47"/>
        <end position="65"/>
    </location>
</feature>
<dbReference type="EMBL" id="DVMU01000100">
    <property type="protein sequence ID" value="HIU33820.1"/>
    <property type="molecule type" value="Genomic_DNA"/>
</dbReference>
<evidence type="ECO:0000256" key="6">
    <source>
        <dbReference type="ARBA" id="ARBA00022967"/>
    </source>
</evidence>
<evidence type="ECO:0000313" key="11">
    <source>
        <dbReference type="EMBL" id="HIU33820.1"/>
    </source>
</evidence>
<name>A0A9D1LBW4_9FIRM</name>
<dbReference type="InterPro" id="IPR011303">
    <property type="entry name" value="RnfD_bac"/>
</dbReference>
<dbReference type="Pfam" id="PF03116">
    <property type="entry name" value="NQR2_RnfD_RnfE"/>
    <property type="match status" value="1"/>
</dbReference>
<comment type="similarity">
    <text evidence="10">Belongs to the NqrB/RnfD family.</text>
</comment>
<dbReference type="GO" id="GO:0005886">
    <property type="term" value="C:plasma membrane"/>
    <property type="evidence" value="ECO:0007669"/>
    <property type="project" value="UniProtKB-SubCell"/>
</dbReference>
<keyword evidence="7 10" id="KW-0249">Electron transport</keyword>
<evidence type="ECO:0000256" key="9">
    <source>
        <dbReference type="ARBA" id="ARBA00023136"/>
    </source>
</evidence>
<evidence type="ECO:0000313" key="12">
    <source>
        <dbReference type="Proteomes" id="UP000824072"/>
    </source>
</evidence>
<evidence type="ECO:0000256" key="2">
    <source>
        <dbReference type="ARBA" id="ARBA00022553"/>
    </source>
</evidence>
<evidence type="ECO:0000256" key="8">
    <source>
        <dbReference type="ARBA" id="ARBA00022989"/>
    </source>
</evidence>
<evidence type="ECO:0000256" key="10">
    <source>
        <dbReference type="HAMAP-Rule" id="MF_00462"/>
    </source>
</evidence>
<keyword evidence="1 10" id="KW-0813">Transport</keyword>
<evidence type="ECO:0000256" key="7">
    <source>
        <dbReference type="ARBA" id="ARBA00022982"/>
    </source>
</evidence>
<feature type="transmembrane region" description="Helical" evidence="10">
    <location>
        <begin position="21"/>
        <end position="41"/>
    </location>
</feature>
<feature type="transmembrane region" description="Helical" evidence="10">
    <location>
        <begin position="74"/>
        <end position="91"/>
    </location>
</feature>
<evidence type="ECO:0000256" key="4">
    <source>
        <dbReference type="ARBA" id="ARBA00022643"/>
    </source>
</evidence>
<proteinExistence type="inferred from homology"/>
<dbReference type="NCBIfam" id="TIGR01946">
    <property type="entry name" value="rnfD"/>
    <property type="match status" value="1"/>
</dbReference>
<sequence length="313" mass="33424">MQQITHRRVSSSPHIRSKRTVPGVMLDVLVALIPAGAFGIFFFGWRALLVIAVSMVSAFLWEALYCKIAKKPQTVGDLSALVTGLLLAYNLPVTVPIWMPVIGAGLAIVLVKMIFGGLGANFVNPALAARAILMTSWVGYMSGTAYSTAVRGLDAIASSTPLAMDGTYSLWQLFLGQCPGTIGEVSKLAILIGGIYLMLRKVISWRIPVTLLATVFLATWLNCGSAGEALYGLLSGGLFLGAFFMATDYATSPVTPVGRLIMGVGTGLLVFVIRTFSSMPEGVSYAILTMNLAVPLIDRFTQPRVYGRGKKHA</sequence>
<keyword evidence="5 10" id="KW-0812">Transmembrane</keyword>
<dbReference type="Proteomes" id="UP000824072">
    <property type="component" value="Unassembled WGS sequence"/>
</dbReference>
<feature type="transmembrane region" description="Helical" evidence="10">
    <location>
        <begin position="205"/>
        <end position="223"/>
    </location>
</feature>
<feature type="transmembrane region" description="Helical" evidence="10">
    <location>
        <begin position="169"/>
        <end position="198"/>
    </location>
</feature>
<feature type="transmembrane region" description="Helical" evidence="10">
    <location>
        <begin position="229"/>
        <end position="250"/>
    </location>
</feature>
<reference evidence="11" key="1">
    <citation type="submission" date="2020-10" db="EMBL/GenBank/DDBJ databases">
        <authorList>
            <person name="Gilroy R."/>
        </authorList>
    </citation>
    <scope>NUCLEOTIDE SEQUENCE</scope>
    <source>
        <strain evidence="11">ChiHcec3-11533</strain>
    </source>
</reference>
<dbReference type="InterPro" id="IPR004338">
    <property type="entry name" value="NqrB/RnfD"/>
</dbReference>
<keyword evidence="3 10" id="KW-0285">Flavoprotein</keyword>
<keyword evidence="4 10" id="KW-0288">FMN</keyword>
<dbReference type="PANTHER" id="PTHR30578">
    <property type="entry name" value="ELECTRON TRANSPORT COMPLEX PROTEIN RNFD"/>
    <property type="match status" value="1"/>
</dbReference>
<comment type="caution">
    <text evidence="11">The sequence shown here is derived from an EMBL/GenBank/DDBJ whole genome shotgun (WGS) entry which is preliminary data.</text>
</comment>
<dbReference type="GO" id="GO:0022900">
    <property type="term" value="P:electron transport chain"/>
    <property type="evidence" value="ECO:0007669"/>
    <property type="project" value="UniProtKB-UniRule"/>
</dbReference>
<evidence type="ECO:0000256" key="5">
    <source>
        <dbReference type="ARBA" id="ARBA00022692"/>
    </source>
</evidence>
<reference evidence="11" key="2">
    <citation type="journal article" date="2021" name="PeerJ">
        <title>Extensive microbial diversity within the chicken gut microbiome revealed by metagenomics and culture.</title>
        <authorList>
            <person name="Gilroy R."/>
            <person name="Ravi A."/>
            <person name="Getino M."/>
            <person name="Pursley I."/>
            <person name="Horton D.L."/>
            <person name="Alikhan N.F."/>
            <person name="Baker D."/>
            <person name="Gharbi K."/>
            <person name="Hall N."/>
            <person name="Watson M."/>
            <person name="Adriaenssens E.M."/>
            <person name="Foster-Nyarko E."/>
            <person name="Jarju S."/>
            <person name="Secka A."/>
            <person name="Antonio M."/>
            <person name="Oren A."/>
            <person name="Chaudhuri R.R."/>
            <person name="La Ragione R."/>
            <person name="Hildebrand F."/>
            <person name="Pallen M.J."/>
        </authorList>
    </citation>
    <scope>NUCLEOTIDE SEQUENCE</scope>
    <source>
        <strain evidence="11">ChiHcec3-11533</strain>
    </source>
</reference>
<accession>A0A9D1LBW4</accession>
<comment type="cofactor">
    <cofactor evidence="10">
        <name>FMN</name>
        <dbReference type="ChEBI" id="CHEBI:58210"/>
    </cofactor>
</comment>
<organism evidence="11 12">
    <name type="scientific">Candidatus Pullichristensenella excrementigallinarum</name>
    <dbReference type="NCBI Taxonomy" id="2840907"/>
    <lineage>
        <taxon>Bacteria</taxon>
        <taxon>Bacillati</taxon>
        <taxon>Bacillota</taxon>
        <taxon>Clostridia</taxon>
        <taxon>Candidatus Pullichristensenella</taxon>
    </lineage>
</organism>
<feature type="transmembrane region" description="Helical" evidence="10">
    <location>
        <begin position="97"/>
        <end position="115"/>
    </location>
</feature>
<feature type="transmembrane region" description="Helical" evidence="10">
    <location>
        <begin position="127"/>
        <end position="149"/>
    </location>
</feature>
<feature type="modified residue" description="FMN phosphoryl threonine" evidence="10">
    <location>
        <position position="160"/>
    </location>
</feature>
<protein>
    <recommendedName>
        <fullName evidence="10">Ion-translocating oxidoreductase complex subunit D</fullName>
        <ecNumber evidence="10">7.-.-.-</ecNumber>
    </recommendedName>
    <alternativeName>
        <fullName evidence="10">Rnf electron transport complex subunit D</fullName>
    </alternativeName>
</protein>
<evidence type="ECO:0000256" key="3">
    <source>
        <dbReference type="ARBA" id="ARBA00022630"/>
    </source>
</evidence>
<dbReference type="GO" id="GO:0055085">
    <property type="term" value="P:transmembrane transport"/>
    <property type="evidence" value="ECO:0007669"/>
    <property type="project" value="InterPro"/>
</dbReference>
<evidence type="ECO:0000256" key="1">
    <source>
        <dbReference type="ARBA" id="ARBA00022448"/>
    </source>
</evidence>
<keyword evidence="8 10" id="KW-1133">Transmembrane helix</keyword>
<comment type="function">
    <text evidence="10">Part of a membrane-bound complex that couples electron transfer with translocation of ions across the membrane.</text>
</comment>
<dbReference type="AlphaFoldDB" id="A0A9D1LBW4"/>
<keyword evidence="6 10" id="KW-1278">Translocase</keyword>
<keyword evidence="10" id="KW-1003">Cell membrane</keyword>
<keyword evidence="9 10" id="KW-0472">Membrane</keyword>
<comment type="subcellular location">
    <subcellularLocation>
        <location evidence="10">Cell membrane</location>
        <topology evidence="10">Multi-pass membrane protein</topology>
    </subcellularLocation>
</comment>
<dbReference type="EC" id="7.-.-.-" evidence="10"/>
<dbReference type="HAMAP" id="MF_00462">
    <property type="entry name" value="RsxD_RnfD"/>
    <property type="match status" value="1"/>
</dbReference>
<gene>
    <name evidence="10" type="primary">rnfD</name>
    <name evidence="11" type="ORF">IAB02_04595</name>
</gene>
<feature type="transmembrane region" description="Helical" evidence="10">
    <location>
        <begin position="257"/>
        <end position="276"/>
    </location>
</feature>
<comment type="subunit">
    <text evidence="10">The complex is composed of six subunits: RnfA, RnfB, RnfC, RnfD, RnfE and RnfG.</text>
</comment>
<dbReference type="PANTHER" id="PTHR30578:SF0">
    <property type="entry name" value="ION-TRANSLOCATING OXIDOREDUCTASE COMPLEX SUBUNIT D"/>
    <property type="match status" value="1"/>
</dbReference>